<dbReference type="Proteomes" id="UP001596549">
    <property type="component" value="Unassembled WGS sequence"/>
</dbReference>
<dbReference type="RefSeq" id="WP_379746563.1">
    <property type="nucleotide sequence ID" value="NZ_JBHTCP010000005.1"/>
</dbReference>
<dbReference type="InterPro" id="IPR036895">
    <property type="entry name" value="Uracil-DNA_glycosylase-like_sf"/>
</dbReference>
<accession>A0ABW2NN57</accession>
<comment type="caution">
    <text evidence="1">The sequence shown here is derived from an EMBL/GenBank/DDBJ whole genome shotgun (WGS) entry which is preliminary data.</text>
</comment>
<organism evidence="1 2">
    <name type="scientific">Fictibacillus iocasae</name>
    <dbReference type="NCBI Taxonomy" id="2715437"/>
    <lineage>
        <taxon>Bacteria</taxon>
        <taxon>Bacillati</taxon>
        <taxon>Bacillota</taxon>
        <taxon>Bacilli</taxon>
        <taxon>Bacillales</taxon>
        <taxon>Fictibacillaceae</taxon>
        <taxon>Fictibacillus</taxon>
    </lineage>
</organism>
<reference evidence="2" key="1">
    <citation type="journal article" date="2019" name="Int. J. Syst. Evol. Microbiol.">
        <title>The Global Catalogue of Microorganisms (GCM) 10K type strain sequencing project: providing services to taxonomists for standard genome sequencing and annotation.</title>
        <authorList>
            <consortium name="The Broad Institute Genomics Platform"/>
            <consortium name="The Broad Institute Genome Sequencing Center for Infectious Disease"/>
            <person name="Wu L."/>
            <person name="Ma J."/>
        </authorList>
    </citation>
    <scope>NUCLEOTIDE SEQUENCE [LARGE SCALE GENOMIC DNA]</scope>
    <source>
        <strain evidence="2">NBRC 106396</strain>
    </source>
</reference>
<dbReference type="EMBL" id="JBHTCP010000005">
    <property type="protein sequence ID" value="MFC7370717.1"/>
    <property type="molecule type" value="Genomic_DNA"/>
</dbReference>
<dbReference type="SUPFAM" id="SSF52141">
    <property type="entry name" value="Uracil-DNA glycosylase-like"/>
    <property type="match status" value="1"/>
</dbReference>
<dbReference type="Gene3D" id="3.40.470.10">
    <property type="entry name" value="Uracil-DNA glycosylase-like domain"/>
    <property type="match status" value="1"/>
</dbReference>
<sequence length="201" mass="23096">MLQMQDLFLEAKHRYSVHDLYKDPPALLFVLESPHKEELKHGVPVAGSSGRSMTKFLLNENVPFGLRLKEHPSLLEKMGIVNVCPFPMQRSAINDEEWKQNNSSFLEHVEKIRTSASISFKDKERAVLHNILLQDFKERLKTAASNETTIVPCGKFAGRYVSLANKEQTYSVLEGVPHPSYNSWGRERYQEVLMQVKKLLK</sequence>
<protein>
    <submittedName>
        <fullName evidence="1">Uracil-DNA glycosylase family protein</fullName>
    </submittedName>
</protein>
<keyword evidence="2" id="KW-1185">Reference proteome</keyword>
<evidence type="ECO:0000313" key="1">
    <source>
        <dbReference type="EMBL" id="MFC7370717.1"/>
    </source>
</evidence>
<gene>
    <name evidence="1" type="ORF">ACFQPF_03400</name>
</gene>
<name>A0ABW2NN57_9BACL</name>
<evidence type="ECO:0000313" key="2">
    <source>
        <dbReference type="Proteomes" id="UP001596549"/>
    </source>
</evidence>
<proteinExistence type="predicted"/>